<dbReference type="OrthoDB" id="10266696at2759"/>
<feature type="compositionally biased region" description="Basic and acidic residues" evidence="2">
    <location>
        <begin position="304"/>
        <end position="323"/>
    </location>
</feature>
<dbReference type="GO" id="GO:0005737">
    <property type="term" value="C:cytoplasm"/>
    <property type="evidence" value="ECO:0007669"/>
    <property type="project" value="TreeGrafter"/>
</dbReference>
<evidence type="ECO:0008006" key="7">
    <source>
        <dbReference type="Google" id="ProtNLM"/>
    </source>
</evidence>
<dbReference type="Gene3D" id="1.10.220.150">
    <property type="entry name" value="Arf GTPase activating protein"/>
    <property type="match status" value="1"/>
</dbReference>
<feature type="region of interest" description="Disordered" evidence="2">
    <location>
        <begin position="369"/>
        <end position="692"/>
    </location>
</feature>
<dbReference type="EMBL" id="QWIP01000005">
    <property type="protein sequence ID" value="RMY78958.1"/>
    <property type="molecule type" value="Genomic_DNA"/>
</dbReference>
<evidence type="ECO:0000259" key="4">
    <source>
        <dbReference type="PROSITE" id="PS50115"/>
    </source>
</evidence>
<feature type="region of interest" description="Disordered" evidence="2">
    <location>
        <begin position="272"/>
        <end position="344"/>
    </location>
</feature>
<evidence type="ECO:0000313" key="6">
    <source>
        <dbReference type="Proteomes" id="UP000269276"/>
    </source>
</evidence>
<dbReference type="SUPFAM" id="SSF57863">
    <property type="entry name" value="ArfGap/RecO-like zinc finger"/>
    <property type="match status" value="1"/>
</dbReference>
<feature type="domain" description="UBA" evidence="3">
    <location>
        <begin position="231"/>
        <end position="271"/>
    </location>
</feature>
<keyword evidence="1" id="KW-0862">Zinc</keyword>
<feature type="compositionally biased region" description="Polar residues" evidence="2">
    <location>
        <begin position="512"/>
        <end position="526"/>
    </location>
</feature>
<dbReference type="CDD" id="cd08204">
    <property type="entry name" value="ArfGap"/>
    <property type="match status" value="1"/>
</dbReference>
<dbReference type="SMART" id="SM00105">
    <property type="entry name" value="ArfGap"/>
    <property type="match status" value="1"/>
</dbReference>
<dbReference type="PROSITE" id="PS50115">
    <property type="entry name" value="ARFGAP"/>
    <property type="match status" value="1"/>
</dbReference>
<protein>
    <recommendedName>
        <fullName evidence="7">Arf-GAP domain-containing protein</fullName>
    </recommendedName>
</protein>
<feature type="compositionally biased region" description="Low complexity" evidence="2">
    <location>
        <begin position="498"/>
        <end position="511"/>
    </location>
</feature>
<dbReference type="InterPro" id="IPR015940">
    <property type="entry name" value="UBA"/>
</dbReference>
<comment type="caution">
    <text evidence="5">The sequence shown here is derived from an EMBL/GenBank/DDBJ whole genome shotgun (WGS) entry which is preliminary data.</text>
</comment>
<feature type="compositionally biased region" description="Low complexity" evidence="2">
    <location>
        <begin position="331"/>
        <end position="342"/>
    </location>
</feature>
<dbReference type="FunFam" id="1.10.220.150:FF:000026">
    <property type="entry name" value="GTPase activating protein for Arf, putative"/>
    <property type="match status" value="1"/>
</dbReference>
<evidence type="ECO:0000259" key="3">
    <source>
        <dbReference type="PROSITE" id="PS50030"/>
    </source>
</evidence>
<dbReference type="InterPro" id="IPR037278">
    <property type="entry name" value="ARFGAP/RecO"/>
</dbReference>
<dbReference type="AlphaFoldDB" id="A0A3M7EQU7"/>
<feature type="region of interest" description="Disordered" evidence="2">
    <location>
        <begin position="711"/>
        <end position="810"/>
    </location>
</feature>
<dbReference type="GO" id="GO:0005096">
    <property type="term" value="F:GTPase activator activity"/>
    <property type="evidence" value="ECO:0007669"/>
    <property type="project" value="InterPro"/>
</dbReference>
<keyword evidence="1" id="KW-0479">Metal-binding</keyword>
<dbReference type="InterPro" id="IPR038508">
    <property type="entry name" value="ArfGAP_dom_sf"/>
</dbReference>
<organism evidence="5 6">
    <name type="scientific">Hortaea werneckii</name>
    <name type="common">Black yeast</name>
    <name type="synonym">Cladosporium werneckii</name>
    <dbReference type="NCBI Taxonomy" id="91943"/>
    <lineage>
        <taxon>Eukaryota</taxon>
        <taxon>Fungi</taxon>
        <taxon>Dikarya</taxon>
        <taxon>Ascomycota</taxon>
        <taxon>Pezizomycotina</taxon>
        <taxon>Dothideomycetes</taxon>
        <taxon>Dothideomycetidae</taxon>
        <taxon>Mycosphaerellales</taxon>
        <taxon>Teratosphaeriaceae</taxon>
        <taxon>Hortaea</taxon>
    </lineage>
</organism>
<feature type="domain" description="Arf-GAP" evidence="4">
    <location>
        <begin position="15"/>
        <end position="136"/>
    </location>
</feature>
<dbReference type="Gene3D" id="1.10.8.10">
    <property type="entry name" value="DNA helicase RuvA subunit, C-terminal domain"/>
    <property type="match status" value="1"/>
</dbReference>
<feature type="compositionally biased region" description="Polar residues" evidence="2">
    <location>
        <begin position="133"/>
        <end position="153"/>
    </location>
</feature>
<evidence type="ECO:0000256" key="2">
    <source>
        <dbReference type="SAM" id="MobiDB-lite"/>
    </source>
</evidence>
<dbReference type="PRINTS" id="PR00405">
    <property type="entry name" value="REVINTRACTNG"/>
</dbReference>
<evidence type="ECO:0000256" key="1">
    <source>
        <dbReference type="PROSITE-ProRule" id="PRU00288"/>
    </source>
</evidence>
<feature type="compositionally biased region" description="Gly residues" evidence="2">
    <location>
        <begin position="655"/>
        <end position="668"/>
    </location>
</feature>
<dbReference type="PROSITE" id="PS50030">
    <property type="entry name" value="UBA"/>
    <property type="match status" value="1"/>
</dbReference>
<proteinExistence type="predicted"/>
<feature type="compositionally biased region" description="Polar residues" evidence="2">
    <location>
        <begin position="453"/>
        <end position="483"/>
    </location>
</feature>
<feature type="compositionally biased region" description="Low complexity" evidence="2">
    <location>
        <begin position="369"/>
        <end position="402"/>
    </location>
</feature>
<keyword evidence="1" id="KW-0863">Zinc-finger</keyword>
<dbReference type="Pfam" id="PF01412">
    <property type="entry name" value="ArfGap"/>
    <property type="match status" value="1"/>
</dbReference>
<sequence length="810" mass="88492">MASALTKRQQARNERALHDLLRSVPGNDRCADCGAKNPGWASWNLGIFLCMRCAGLHRKLGTHLSKVKSLSMDSWTSDQVESMKKTGNIVSNQLFNPKSVRADIPIDADEVEGAMERYIRRKYEHREFAAGNSNNMLGAATRQNTGSTGTGSWSEEPPPLPPKPGKKFGFSLRSASSSLPRPSRQERNFTPPLSPAFSGSDQDPTSPREMKPSNKPSQVFGMRITSSISNNFDQKLATLRDMGFSDSRRNSDVLKNVNGSLDKAVEALVRLEGSKPASRTETPAPRTLTPVSMGSQGVNGISVDKTRQAEAKNRDPWEVRETSPQRAATQPLPLRSASAAPAQNSWNPFMSQMQQPQQSTQGLENTFQNLQLSQPGPPQQQQQQYMQPQQQAYGQQGGLQNNPFQPAPNPWDSLNLPQQQPPQPDYLQQHFQQPTHTSTPQPQISSNPFLRKAQSQTFQPSNIWDQPVTQPQQPLSAQQTGNPFGNFWQSPQQPQPQQPQSQPQYQQQQQSFLHQPATQSPASIFGQQQQNYFSPPPPQQPQPQQQQQQQQQQTWPPPDPRQQTQSPFSSTSNPWQQQPPSQSQPQPQQLMPQMTGMPAQQRQQQQQAHPQFQPHQQQQQQTSQDQLWSYTPKDALPSSQPGRYDKASILAMYGPSGGGGGGGGGSHMGPGSSLQPVAEDGRGGVGGMQQQQQQMGYNPFTSTANTTYGAVNGNANATPAVHQPSNFASPPPPSGAGGFAPPAFPAQQHSQPYQQQQQQPGYGQGAGTGARHVSHESAAFIGFPGGSAAGEGGRASPDAFAGLSAGYRFR</sequence>
<feature type="compositionally biased region" description="Low complexity" evidence="2">
    <location>
        <begin position="542"/>
        <end position="554"/>
    </location>
</feature>
<dbReference type="PANTHER" id="PTHR45705:SF7">
    <property type="entry name" value="ACTIVATING PROTEIN FOR ARF, PUTATIVE (AFU_ORTHOLOGUE AFUA_4G09120)-RELATED"/>
    <property type="match status" value="1"/>
</dbReference>
<feature type="compositionally biased region" description="Low complexity" evidence="2">
    <location>
        <begin position="600"/>
        <end position="626"/>
    </location>
</feature>
<dbReference type="GO" id="GO:0008270">
    <property type="term" value="F:zinc ion binding"/>
    <property type="evidence" value="ECO:0007669"/>
    <property type="project" value="UniProtKB-KW"/>
</dbReference>
<dbReference type="PANTHER" id="PTHR45705">
    <property type="entry name" value="FI20236P1"/>
    <property type="match status" value="1"/>
</dbReference>
<reference evidence="5 6" key="1">
    <citation type="journal article" date="2018" name="BMC Genomics">
        <title>Genomic evidence for intraspecific hybridization in a clonal and extremely halotolerant yeast.</title>
        <authorList>
            <person name="Gostincar C."/>
            <person name="Stajich J.E."/>
            <person name="Zupancic J."/>
            <person name="Zalar P."/>
            <person name="Gunde-Cimerman N."/>
        </authorList>
    </citation>
    <scope>NUCLEOTIDE SEQUENCE [LARGE SCALE GENOMIC DNA]</scope>
    <source>
        <strain evidence="5 6">EXF-2682</strain>
    </source>
</reference>
<accession>A0A3M7EQU7</accession>
<feature type="compositionally biased region" description="Low complexity" evidence="2">
    <location>
        <begin position="739"/>
        <end position="761"/>
    </location>
</feature>
<name>A0A3M7EQU7_HORWE</name>
<dbReference type="InterPro" id="IPR001164">
    <property type="entry name" value="ArfGAP_dom"/>
</dbReference>
<feature type="region of interest" description="Disordered" evidence="2">
    <location>
        <begin position="133"/>
        <end position="218"/>
    </location>
</feature>
<evidence type="ECO:0000313" key="5">
    <source>
        <dbReference type="EMBL" id="RMY78958.1"/>
    </source>
</evidence>
<gene>
    <name evidence="5" type="ORF">D0863_00360</name>
</gene>
<dbReference type="InterPro" id="IPR051718">
    <property type="entry name" value="ARF_GTPase-activating"/>
</dbReference>
<dbReference type="Proteomes" id="UP000269276">
    <property type="component" value="Unassembled WGS sequence"/>
</dbReference>
<feature type="compositionally biased region" description="Gly residues" evidence="2">
    <location>
        <begin position="783"/>
        <end position="793"/>
    </location>
</feature>
<feature type="compositionally biased region" description="Low complexity" evidence="2">
    <location>
        <begin position="167"/>
        <end position="182"/>
    </location>
</feature>
<dbReference type="VEuPathDB" id="FungiDB:BTJ68_09303"/>
<dbReference type="SUPFAM" id="SSF46934">
    <property type="entry name" value="UBA-like"/>
    <property type="match status" value="1"/>
</dbReference>
<dbReference type="InterPro" id="IPR009060">
    <property type="entry name" value="UBA-like_sf"/>
</dbReference>
<feature type="compositionally biased region" description="Polar residues" evidence="2">
    <location>
        <begin position="289"/>
        <end position="299"/>
    </location>
</feature>
<feature type="compositionally biased region" description="Low complexity" evidence="2">
    <location>
        <begin position="561"/>
        <end position="593"/>
    </location>
</feature>
<feature type="compositionally biased region" description="Low complexity" evidence="2">
    <location>
        <begin position="428"/>
        <end position="446"/>
    </location>
</feature>